<accession>A0AAD5UEN9</accession>
<evidence type="ECO:0000313" key="1">
    <source>
        <dbReference type="EMBL" id="KAJ3253045.1"/>
    </source>
</evidence>
<dbReference type="Proteomes" id="UP001210925">
    <property type="component" value="Unassembled WGS sequence"/>
</dbReference>
<reference evidence="1" key="1">
    <citation type="submission" date="2020-05" db="EMBL/GenBank/DDBJ databases">
        <title>Phylogenomic resolution of chytrid fungi.</title>
        <authorList>
            <person name="Stajich J.E."/>
            <person name="Amses K."/>
            <person name="Simmons R."/>
            <person name="Seto K."/>
            <person name="Myers J."/>
            <person name="Bonds A."/>
            <person name="Quandt C.A."/>
            <person name="Barry K."/>
            <person name="Liu P."/>
            <person name="Grigoriev I."/>
            <person name="Longcore J.E."/>
            <person name="James T.Y."/>
        </authorList>
    </citation>
    <scope>NUCLEOTIDE SEQUENCE</scope>
    <source>
        <strain evidence="1">PLAUS21</strain>
    </source>
</reference>
<keyword evidence="2" id="KW-1185">Reference proteome</keyword>
<comment type="caution">
    <text evidence="1">The sequence shown here is derived from an EMBL/GenBank/DDBJ whole genome shotgun (WGS) entry which is preliminary data.</text>
</comment>
<name>A0AAD5UEN9_9FUNG</name>
<gene>
    <name evidence="1" type="ORF">HK103_001007</name>
</gene>
<organism evidence="1 2">
    <name type="scientific">Boothiomyces macroporosus</name>
    <dbReference type="NCBI Taxonomy" id="261099"/>
    <lineage>
        <taxon>Eukaryota</taxon>
        <taxon>Fungi</taxon>
        <taxon>Fungi incertae sedis</taxon>
        <taxon>Chytridiomycota</taxon>
        <taxon>Chytridiomycota incertae sedis</taxon>
        <taxon>Chytridiomycetes</taxon>
        <taxon>Rhizophydiales</taxon>
        <taxon>Terramycetaceae</taxon>
        <taxon>Boothiomyces</taxon>
    </lineage>
</organism>
<dbReference type="InterPro" id="IPR009818">
    <property type="entry name" value="PAM2_motif"/>
</dbReference>
<dbReference type="EMBL" id="JADGKB010000121">
    <property type="protein sequence ID" value="KAJ3253045.1"/>
    <property type="molecule type" value="Genomic_DNA"/>
</dbReference>
<dbReference type="Pfam" id="PF07145">
    <property type="entry name" value="PAM2"/>
    <property type="match status" value="1"/>
</dbReference>
<evidence type="ECO:0000313" key="2">
    <source>
        <dbReference type="Proteomes" id="UP001210925"/>
    </source>
</evidence>
<sequence length="83" mass="9918">MAVRFSDKVQVVDTHHKSDYDRSSIEVEPLTQTDVYILLELRKAFNQHTMYLEYLRNMIESKKHLNINAPEFVPRGYFMDIQL</sequence>
<dbReference type="AlphaFoldDB" id="A0AAD5UEN9"/>
<proteinExistence type="predicted"/>
<protein>
    <submittedName>
        <fullName evidence="1">Uncharacterized protein</fullName>
    </submittedName>
</protein>